<evidence type="ECO:0000313" key="2">
    <source>
        <dbReference type="EMBL" id="GAA1811023.1"/>
    </source>
</evidence>
<dbReference type="Proteomes" id="UP001500002">
    <property type="component" value="Unassembled WGS sequence"/>
</dbReference>
<gene>
    <name evidence="2" type="ORF">GCM10009749_19900</name>
</gene>
<keyword evidence="1" id="KW-1133">Transmembrane helix</keyword>
<keyword evidence="3" id="KW-1185">Reference proteome</keyword>
<dbReference type="Pfam" id="PF19616">
    <property type="entry name" value="DUF6121"/>
    <property type="match status" value="1"/>
</dbReference>
<feature type="transmembrane region" description="Helical" evidence="1">
    <location>
        <begin position="77"/>
        <end position="99"/>
    </location>
</feature>
<dbReference type="RefSeq" id="WP_344295791.1">
    <property type="nucleotide sequence ID" value="NZ_BAAANJ010000006.1"/>
</dbReference>
<protein>
    <submittedName>
        <fullName evidence="2">Uncharacterized protein</fullName>
    </submittedName>
</protein>
<name>A0ABN2M639_9MICO</name>
<feature type="transmembrane region" description="Helical" evidence="1">
    <location>
        <begin position="105"/>
        <end position="138"/>
    </location>
</feature>
<keyword evidence="1" id="KW-0812">Transmembrane</keyword>
<feature type="transmembrane region" description="Helical" evidence="1">
    <location>
        <begin position="44"/>
        <end position="65"/>
    </location>
</feature>
<feature type="transmembrane region" description="Helical" evidence="1">
    <location>
        <begin position="9"/>
        <end position="32"/>
    </location>
</feature>
<accession>A0ABN2M639</accession>
<reference evidence="2 3" key="1">
    <citation type="journal article" date="2019" name="Int. J. Syst. Evol. Microbiol.">
        <title>The Global Catalogue of Microorganisms (GCM) 10K type strain sequencing project: providing services to taxonomists for standard genome sequencing and annotation.</title>
        <authorList>
            <consortium name="The Broad Institute Genomics Platform"/>
            <consortium name="The Broad Institute Genome Sequencing Center for Infectious Disease"/>
            <person name="Wu L."/>
            <person name="Ma J."/>
        </authorList>
    </citation>
    <scope>NUCLEOTIDE SEQUENCE [LARGE SCALE GENOMIC DNA]</scope>
    <source>
        <strain evidence="2 3">JCM 14322</strain>
    </source>
</reference>
<proteinExistence type="predicted"/>
<organism evidence="2 3">
    <name type="scientific">Agromyces neolithicus</name>
    <dbReference type="NCBI Taxonomy" id="269420"/>
    <lineage>
        <taxon>Bacteria</taxon>
        <taxon>Bacillati</taxon>
        <taxon>Actinomycetota</taxon>
        <taxon>Actinomycetes</taxon>
        <taxon>Micrococcales</taxon>
        <taxon>Microbacteriaceae</taxon>
        <taxon>Agromyces</taxon>
    </lineage>
</organism>
<comment type="caution">
    <text evidence="2">The sequence shown here is derived from an EMBL/GenBank/DDBJ whole genome shotgun (WGS) entry which is preliminary data.</text>
</comment>
<dbReference type="InterPro" id="IPR046124">
    <property type="entry name" value="DUF6121"/>
</dbReference>
<sequence>MDQTRRSGWVVAAFSAAAYLALVVCAYGFVSLFTDAEVIASPDAGLLVGPAIVAAAVTALLLHLGRALRRPAHMAGAVLLAALWTWLAAVVVATIAYSLATGTALASLLFALGFGVSWFGLLIPALAGLVASLAVLIARGQQGGAERPRWPWERDEDE</sequence>
<dbReference type="EMBL" id="BAAANJ010000006">
    <property type="protein sequence ID" value="GAA1811023.1"/>
    <property type="molecule type" value="Genomic_DNA"/>
</dbReference>
<keyword evidence="1" id="KW-0472">Membrane</keyword>
<evidence type="ECO:0000256" key="1">
    <source>
        <dbReference type="SAM" id="Phobius"/>
    </source>
</evidence>
<evidence type="ECO:0000313" key="3">
    <source>
        <dbReference type="Proteomes" id="UP001500002"/>
    </source>
</evidence>